<dbReference type="SUPFAM" id="SSF55895">
    <property type="entry name" value="Ribonuclease Rh-like"/>
    <property type="match status" value="2"/>
</dbReference>
<feature type="compositionally biased region" description="Low complexity" evidence="3">
    <location>
        <begin position="144"/>
        <end position="165"/>
    </location>
</feature>
<dbReference type="Gene3D" id="3.90.730.10">
    <property type="entry name" value="Ribonuclease T2-like"/>
    <property type="match status" value="1"/>
</dbReference>
<evidence type="ECO:0000256" key="4">
    <source>
        <dbReference type="SAM" id="Phobius"/>
    </source>
</evidence>
<gene>
    <name evidence="6" type="ORF">DERF_005658</name>
    <name evidence="5" type="ORF">HUG17_3385</name>
</gene>
<sequence>MPSYSLNDICCPPSYNGESRRARWFFLGLFVFIGFMIIFILIGLAAGLWKHAPEQDHYLILSRQWPITVCIARQCDEKYRDQQEWLINGLQSRIAGEKPLKNCEHEENDFKPESVKDEKDYFATRWPNLDPLPHTLTIKEPTEKPTTTATSTVKTTTVSISSSTTKKPDDKPDDDKHNEKQWSKEWKQYGTCYDGKQADYFQTIMELDKTYLLKEAKISEKIIPNTTALIELNTLAKTLAEYFNKKNEQKWDESMFEFVCKLVINTNKNDDDDDAEQGQHLYLLEEIRMCFGVMTTDDGDKKKQVHKPIECFDRSSYGIESPYGCFGQQSVRYPNAF</sequence>
<dbReference type="EMBL" id="ASGP02000002">
    <property type="protein sequence ID" value="KAH9522055.1"/>
    <property type="molecule type" value="Genomic_DNA"/>
</dbReference>
<dbReference type="GO" id="GO:0006401">
    <property type="term" value="P:RNA catabolic process"/>
    <property type="evidence" value="ECO:0007669"/>
    <property type="project" value="TreeGrafter"/>
</dbReference>
<feature type="region of interest" description="Disordered" evidence="3">
    <location>
        <begin position="133"/>
        <end position="181"/>
    </location>
</feature>
<feature type="compositionally biased region" description="Basic and acidic residues" evidence="3">
    <location>
        <begin position="166"/>
        <end position="181"/>
    </location>
</feature>
<proteinExistence type="inferred from homology"/>
<dbReference type="OrthoDB" id="10434382at2759"/>
<dbReference type="GO" id="GO:0003723">
    <property type="term" value="F:RNA binding"/>
    <property type="evidence" value="ECO:0007669"/>
    <property type="project" value="InterPro"/>
</dbReference>
<dbReference type="PANTHER" id="PTHR11240">
    <property type="entry name" value="RIBONUCLEASE T2"/>
    <property type="match status" value="1"/>
</dbReference>
<dbReference type="PANTHER" id="PTHR11240:SF22">
    <property type="entry name" value="RIBONUCLEASE T2"/>
    <property type="match status" value="1"/>
</dbReference>
<comment type="caution">
    <text evidence="6">The sequence shown here is derived from an EMBL/GenBank/DDBJ whole genome shotgun (WGS) entry which is preliminary data.</text>
</comment>
<evidence type="ECO:0000256" key="2">
    <source>
        <dbReference type="RuleBase" id="RU004328"/>
    </source>
</evidence>
<keyword evidence="7" id="KW-1185">Reference proteome</keyword>
<dbReference type="AlphaFoldDB" id="A0A922LBH6"/>
<name>A0A922LBH6_DERFA</name>
<dbReference type="InterPro" id="IPR036430">
    <property type="entry name" value="RNase_T2-like_sf"/>
</dbReference>
<dbReference type="EMBL" id="SDOV01000007">
    <property type="protein sequence ID" value="KAH7639352.1"/>
    <property type="molecule type" value="Genomic_DNA"/>
</dbReference>
<evidence type="ECO:0000256" key="1">
    <source>
        <dbReference type="ARBA" id="ARBA00007469"/>
    </source>
</evidence>
<dbReference type="Proteomes" id="UP000790347">
    <property type="component" value="Unassembled WGS sequence"/>
</dbReference>
<reference evidence="6" key="1">
    <citation type="submission" date="2013-05" db="EMBL/GenBank/DDBJ databases">
        <authorList>
            <person name="Yim A.K.Y."/>
            <person name="Chan T.F."/>
            <person name="Ji K.M."/>
            <person name="Liu X.Y."/>
            <person name="Zhou J.W."/>
            <person name="Li R.Q."/>
            <person name="Yang K.Y."/>
            <person name="Li J."/>
            <person name="Li M."/>
            <person name="Law P.T.W."/>
            <person name="Wu Y.L."/>
            <person name="Cai Z.L."/>
            <person name="Qin H."/>
            <person name="Bao Y."/>
            <person name="Leung R.K.K."/>
            <person name="Ng P.K.S."/>
            <person name="Zou J."/>
            <person name="Zhong X.J."/>
            <person name="Ran P.X."/>
            <person name="Zhong N.S."/>
            <person name="Liu Z.G."/>
            <person name="Tsui S.K.W."/>
        </authorList>
    </citation>
    <scope>NUCLEOTIDE SEQUENCE</scope>
    <source>
        <strain evidence="6">Derf</strain>
        <tissue evidence="6">Whole organism</tissue>
    </source>
</reference>
<protein>
    <submittedName>
        <fullName evidence="5">Ribonuclease t2-like protein</fullName>
    </submittedName>
</protein>
<evidence type="ECO:0000313" key="5">
    <source>
        <dbReference type="EMBL" id="KAH7639352.1"/>
    </source>
</evidence>
<keyword evidence="4" id="KW-1133">Transmembrane helix</keyword>
<dbReference type="InterPro" id="IPR001568">
    <property type="entry name" value="RNase_T2-like"/>
</dbReference>
<accession>A0A922LBH6</accession>
<dbReference type="Proteomes" id="UP000828236">
    <property type="component" value="Unassembled WGS sequence"/>
</dbReference>
<dbReference type="GO" id="GO:0005576">
    <property type="term" value="C:extracellular region"/>
    <property type="evidence" value="ECO:0007669"/>
    <property type="project" value="TreeGrafter"/>
</dbReference>
<reference evidence="5" key="2">
    <citation type="submission" date="2020-06" db="EMBL/GenBank/DDBJ databases">
        <authorList>
            <person name="Ji K."/>
            <person name="Li J."/>
        </authorList>
    </citation>
    <scope>NUCLEOTIDE SEQUENCE</scope>
    <source>
        <strain evidence="5">JKM2019</strain>
        <tissue evidence="5">Whole body</tissue>
    </source>
</reference>
<feature type="transmembrane region" description="Helical" evidence="4">
    <location>
        <begin position="24"/>
        <end position="49"/>
    </location>
</feature>
<keyword evidence="4" id="KW-0472">Membrane</keyword>
<comment type="similarity">
    <text evidence="1 2">Belongs to the RNase T2 family.</text>
</comment>
<dbReference type="Pfam" id="PF00445">
    <property type="entry name" value="Ribonuclease_T2"/>
    <property type="match status" value="2"/>
</dbReference>
<organism evidence="6 7">
    <name type="scientific">Dermatophagoides farinae</name>
    <name type="common">American house dust mite</name>
    <dbReference type="NCBI Taxonomy" id="6954"/>
    <lineage>
        <taxon>Eukaryota</taxon>
        <taxon>Metazoa</taxon>
        <taxon>Ecdysozoa</taxon>
        <taxon>Arthropoda</taxon>
        <taxon>Chelicerata</taxon>
        <taxon>Arachnida</taxon>
        <taxon>Acari</taxon>
        <taxon>Acariformes</taxon>
        <taxon>Sarcoptiformes</taxon>
        <taxon>Astigmata</taxon>
        <taxon>Psoroptidia</taxon>
        <taxon>Analgoidea</taxon>
        <taxon>Pyroglyphidae</taxon>
        <taxon>Dermatophagoidinae</taxon>
        <taxon>Dermatophagoides</taxon>
    </lineage>
</organism>
<evidence type="ECO:0000256" key="3">
    <source>
        <dbReference type="SAM" id="MobiDB-lite"/>
    </source>
</evidence>
<keyword evidence="4" id="KW-0812">Transmembrane</keyword>
<evidence type="ECO:0000313" key="7">
    <source>
        <dbReference type="Proteomes" id="UP000790347"/>
    </source>
</evidence>
<dbReference type="GO" id="GO:0033897">
    <property type="term" value="F:ribonuclease T2 activity"/>
    <property type="evidence" value="ECO:0007669"/>
    <property type="project" value="InterPro"/>
</dbReference>
<evidence type="ECO:0000313" key="6">
    <source>
        <dbReference type="EMBL" id="KAH9522055.1"/>
    </source>
</evidence>
<reference evidence="6" key="4">
    <citation type="journal article" date="2022" name="Res Sq">
        <title>Comparative Genomics Reveals Insights into the Divergent Evolution of Astigmatic Mites and Household Pest Adaptations.</title>
        <authorList>
            <person name="Xiong Q."/>
            <person name="Wan A.T.-Y."/>
            <person name="Liu X.-Y."/>
            <person name="Fung C.S.-H."/>
            <person name="Xiao X."/>
            <person name="Malainual N."/>
            <person name="Hou J."/>
            <person name="Wang L."/>
            <person name="Wang M."/>
            <person name="Yang K."/>
            <person name="Cui Y."/>
            <person name="Leung E."/>
            <person name="Nong W."/>
            <person name="Shin S.-K."/>
            <person name="Au S."/>
            <person name="Jeong K.Y."/>
            <person name="Chew F.T."/>
            <person name="Hui J."/>
            <person name="Leung T.F."/>
            <person name="Tungtrongchitr A."/>
            <person name="Zhong N."/>
            <person name="Liu Z."/>
            <person name="Tsui S."/>
        </authorList>
    </citation>
    <scope>NUCLEOTIDE SEQUENCE</scope>
    <source>
        <strain evidence="6">Derf</strain>
        <tissue evidence="6">Whole organism</tissue>
    </source>
</reference>
<reference evidence="5" key="3">
    <citation type="journal article" date="2021" name="World Allergy Organ. J.">
        <title>Chromosome-level assembly of Dermatophagoides farinae genome and transcriptome reveals two novel allergens Der f 37 and Der f 39.</title>
        <authorList>
            <person name="Chen J."/>
            <person name="Cai Z."/>
            <person name="Fan D."/>
            <person name="Hu J."/>
            <person name="Hou Y."/>
            <person name="He Y."/>
            <person name="Zhang Z."/>
            <person name="Zhao Z."/>
            <person name="Gao P."/>
            <person name="Hu W."/>
            <person name="Sun J."/>
            <person name="Li J."/>
            <person name="Ji K."/>
        </authorList>
    </citation>
    <scope>NUCLEOTIDE SEQUENCE</scope>
    <source>
        <strain evidence="5">JKM2019</strain>
    </source>
</reference>